<keyword evidence="2" id="KW-1185">Reference proteome</keyword>
<evidence type="ECO:0000313" key="1">
    <source>
        <dbReference type="EMBL" id="GAB0056731.1"/>
    </source>
</evidence>
<name>A0ABQ0C773_9PROT</name>
<dbReference type="EMBL" id="BAAFGK010000004">
    <property type="protein sequence ID" value="GAB0056731.1"/>
    <property type="molecule type" value="Genomic_DNA"/>
</dbReference>
<evidence type="ECO:0000313" key="2">
    <source>
        <dbReference type="Proteomes" id="UP001628193"/>
    </source>
</evidence>
<reference evidence="1 2" key="1">
    <citation type="submission" date="2024-05" db="EMBL/GenBank/DDBJ databases">
        <authorList>
            <consortium name="Candidatus Magnetaquicoccaceae bacterium FCR-1 genome sequencing consortium"/>
            <person name="Shimoshige H."/>
            <person name="Shimamura S."/>
            <person name="Taoka A."/>
            <person name="Kobayashi H."/>
            <person name="Maekawa T."/>
        </authorList>
    </citation>
    <scope>NUCLEOTIDE SEQUENCE [LARGE SCALE GENOMIC DNA]</scope>
    <source>
        <strain evidence="1 2">FCR-1</strain>
    </source>
</reference>
<evidence type="ECO:0008006" key="3">
    <source>
        <dbReference type="Google" id="ProtNLM"/>
    </source>
</evidence>
<accession>A0ABQ0C773</accession>
<protein>
    <recommendedName>
        <fullName evidence="3">DUF559 domain-containing protein</fullName>
    </recommendedName>
</protein>
<sequence>MRWTDLLFDAVDITKSYSINYQEDLRWLFRQKLLDILELNGEPIVRTPLPKLVKTSNSILFPGRHLIYQTGGKLPPEEIDAQFCLKYGFDIYSVKAINYRHLRKEFLEPLDFVSDGPCSIGNFAVAFDRPPVGYVSVLPGDVAVCGMAEIPYGKTRSIQAWLGVWFVRERIQCGIIEKLEQLPFLHKDRFQRNPESFFSSLYYSKFMQYNGISGENEQELRQRLGFKPIGSIGVSEEIMYRSLCNIFGKEHATRRYRGKELDGLEIDVWIPSRKLGFEYQGEQHFRQIDHWHGDECFKHQRARDEKKKRLCKKLGYRIIHLTPKDDLSREAILRTLRNLEWIDPEFASKDNEAGVNL</sequence>
<dbReference type="Proteomes" id="UP001628193">
    <property type="component" value="Unassembled WGS sequence"/>
</dbReference>
<reference evidence="1 2" key="2">
    <citation type="submission" date="2024-09" db="EMBL/GenBank/DDBJ databases">
        <title>Draft genome sequence of Candidatus Magnetaquicoccaceae bacterium FCR-1.</title>
        <authorList>
            <person name="Shimoshige H."/>
            <person name="Shimamura S."/>
            <person name="Taoka A."/>
            <person name="Kobayashi H."/>
            <person name="Maekawa T."/>
        </authorList>
    </citation>
    <scope>NUCLEOTIDE SEQUENCE [LARGE SCALE GENOMIC DNA]</scope>
    <source>
        <strain evidence="1 2">FCR-1</strain>
    </source>
</reference>
<gene>
    <name evidence="1" type="ORF">SIID45300_01042</name>
</gene>
<dbReference type="Gene3D" id="3.40.960.10">
    <property type="entry name" value="VSR Endonuclease"/>
    <property type="match status" value="1"/>
</dbReference>
<proteinExistence type="predicted"/>
<comment type="caution">
    <text evidence="1">The sequence shown here is derived from an EMBL/GenBank/DDBJ whole genome shotgun (WGS) entry which is preliminary data.</text>
</comment>
<organism evidence="1 2">
    <name type="scientific">Candidatus Magnetaquiglobus chichijimensis</name>
    <dbReference type="NCBI Taxonomy" id="3141448"/>
    <lineage>
        <taxon>Bacteria</taxon>
        <taxon>Pseudomonadati</taxon>
        <taxon>Pseudomonadota</taxon>
        <taxon>Magnetococcia</taxon>
        <taxon>Magnetococcales</taxon>
        <taxon>Candidatus Magnetaquicoccaceae</taxon>
        <taxon>Candidatus Magnetaquiglobus</taxon>
    </lineage>
</organism>